<proteinExistence type="predicted"/>
<sequence>FKTYANLPEAPQGEASLSNRFKTYANLTEAPQEEASLSNRFKTYANLPEAPQEEASLSNRYVGGTPSLLPQVEYMARSPNWKGGQHTTGPRRNSRKTMRLPPRGELRPDSPALTPEPPPFPIQHDQNPKNPVPRGKGPWVPCSHREASLLPCQASKRFLRCPSLLDKSPD</sequence>
<name>A0ACB1KE97_RANTA</name>
<reference evidence="1" key="1">
    <citation type="submission" date="2025-03" db="EMBL/GenBank/DDBJ databases">
        <authorList>
            <consortium name="ELIXIR-Norway"/>
            <consortium name="Elixir Norway"/>
        </authorList>
    </citation>
    <scope>NUCLEOTIDE SEQUENCE</scope>
</reference>
<accession>A0ACB1KE97</accession>
<feature type="non-terminal residue" evidence="1">
    <location>
        <position position="1"/>
    </location>
</feature>
<organism evidence="1 2">
    <name type="scientific">Rangifer tarandus platyrhynchus</name>
    <name type="common">Svalbard reindeer</name>
    <dbReference type="NCBI Taxonomy" id="3082113"/>
    <lineage>
        <taxon>Eukaryota</taxon>
        <taxon>Metazoa</taxon>
        <taxon>Chordata</taxon>
        <taxon>Craniata</taxon>
        <taxon>Vertebrata</taxon>
        <taxon>Euteleostomi</taxon>
        <taxon>Mammalia</taxon>
        <taxon>Eutheria</taxon>
        <taxon>Laurasiatheria</taxon>
        <taxon>Artiodactyla</taxon>
        <taxon>Ruminantia</taxon>
        <taxon>Pecora</taxon>
        <taxon>Cervidae</taxon>
        <taxon>Odocoileinae</taxon>
        <taxon>Rangifer</taxon>
    </lineage>
</organism>
<comment type="caution">
    <text evidence="1">The sequence shown here is derived from an EMBL/GenBank/DDBJ whole genome shotgun (WGS) entry which is preliminary data.</text>
</comment>
<protein>
    <submittedName>
        <fullName evidence="1">Uncharacterized protein</fullName>
    </submittedName>
</protein>
<evidence type="ECO:0000313" key="2">
    <source>
        <dbReference type="Proteomes" id="UP001162501"/>
    </source>
</evidence>
<dbReference type="EMBL" id="CATOBB020000107">
    <property type="protein sequence ID" value="CAM9118261.1"/>
    <property type="molecule type" value="Genomic_DNA"/>
</dbReference>
<gene>
    <name evidence="1" type="ORF">MRATA1EN22A_LOCUS28667</name>
</gene>
<dbReference type="Proteomes" id="UP001162501">
    <property type="component" value="Unassembled WGS sequence"/>
</dbReference>
<feature type="non-terminal residue" evidence="1">
    <location>
        <position position="170"/>
    </location>
</feature>
<evidence type="ECO:0000313" key="1">
    <source>
        <dbReference type="EMBL" id="CAM9118261.1"/>
    </source>
</evidence>